<name>A0AAE0Z135_9GAST</name>
<organism evidence="2 3">
    <name type="scientific">Elysia crispata</name>
    <name type="common">lettuce slug</name>
    <dbReference type="NCBI Taxonomy" id="231223"/>
    <lineage>
        <taxon>Eukaryota</taxon>
        <taxon>Metazoa</taxon>
        <taxon>Spiralia</taxon>
        <taxon>Lophotrochozoa</taxon>
        <taxon>Mollusca</taxon>
        <taxon>Gastropoda</taxon>
        <taxon>Heterobranchia</taxon>
        <taxon>Euthyneura</taxon>
        <taxon>Panpulmonata</taxon>
        <taxon>Sacoglossa</taxon>
        <taxon>Placobranchoidea</taxon>
        <taxon>Plakobranchidae</taxon>
        <taxon>Elysia</taxon>
    </lineage>
</organism>
<dbReference type="AlphaFoldDB" id="A0AAE0Z135"/>
<dbReference type="EMBL" id="JAWDGP010004927">
    <property type="protein sequence ID" value="KAK3760973.1"/>
    <property type="molecule type" value="Genomic_DNA"/>
</dbReference>
<proteinExistence type="predicted"/>
<accession>A0AAE0Z135</accession>
<keyword evidence="3" id="KW-1185">Reference proteome</keyword>
<gene>
    <name evidence="2" type="ORF">RRG08_022380</name>
</gene>
<evidence type="ECO:0000256" key="1">
    <source>
        <dbReference type="SAM" id="MobiDB-lite"/>
    </source>
</evidence>
<evidence type="ECO:0000313" key="3">
    <source>
        <dbReference type="Proteomes" id="UP001283361"/>
    </source>
</evidence>
<dbReference type="Proteomes" id="UP001283361">
    <property type="component" value="Unassembled WGS sequence"/>
</dbReference>
<reference evidence="2" key="1">
    <citation type="journal article" date="2023" name="G3 (Bethesda)">
        <title>A reference genome for the long-term kleptoplast-retaining sea slug Elysia crispata morphotype clarki.</title>
        <authorList>
            <person name="Eastman K.E."/>
            <person name="Pendleton A.L."/>
            <person name="Shaikh M.A."/>
            <person name="Suttiyut T."/>
            <person name="Ogas R."/>
            <person name="Tomko P."/>
            <person name="Gavelis G."/>
            <person name="Widhalm J.R."/>
            <person name="Wisecaver J.H."/>
        </authorList>
    </citation>
    <scope>NUCLEOTIDE SEQUENCE</scope>
    <source>
        <strain evidence="2">ECLA1</strain>
    </source>
</reference>
<sequence>MSRRKQSRPRHVEEGVAGDSFASSAHEEHGEDEKHLAALEECEDDHLTDTQGDNNSGDADLDGAEDGSAGIPDTAPGGRGKYWSVVVSSVCGEICTNSATPQYHQV</sequence>
<protein>
    <submittedName>
        <fullName evidence="2">Uncharacterized protein</fullName>
    </submittedName>
</protein>
<evidence type="ECO:0000313" key="2">
    <source>
        <dbReference type="EMBL" id="KAK3760973.1"/>
    </source>
</evidence>
<feature type="compositionally biased region" description="Basic and acidic residues" evidence="1">
    <location>
        <begin position="25"/>
        <end position="38"/>
    </location>
</feature>
<feature type="region of interest" description="Disordered" evidence="1">
    <location>
        <begin position="1"/>
        <end position="79"/>
    </location>
</feature>
<comment type="caution">
    <text evidence="2">The sequence shown here is derived from an EMBL/GenBank/DDBJ whole genome shotgun (WGS) entry which is preliminary data.</text>
</comment>